<reference evidence="5" key="1">
    <citation type="submission" date="2017-02" db="UniProtKB">
        <authorList>
            <consortium name="WormBaseParasite"/>
        </authorList>
    </citation>
    <scope>IDENTIFICATION</scope>
</reference>
<dbReference type="AlphaFoldDB" id="A0A0M3IZZ3"/>
<feature type="domain" description="STAS" evidence="2">
    <location>
        <begin position="52"/>
        <end position="122"/>
    </location>
</feature>
<dbReference type="OrthoDB" id="288203at2759"/>
<feature type="region of interest" description="Disordered" evidence="1">
    <location>
        <begin position="1"/>
        <end position="38"/>
    </location>
</feature>
<evidence type="ECO:0000313" key="5">
    <source>
        <dbReference type="WBParaSite" id="ASIM_0000082701-mRNA-1"/>
    </source>
</evidence>
<dbReference type="CDD" id="cd07042">
    <property type="entry name" value="STAS_SulP_like_sulfate_transporter"/>
    <property type="match status" value="1"/>
</dbReference>
<proteinExistence type="predicted"/>
<dbReference type="GO" id="GO:0055085">
    <property type="term" value="P:transmembrane transport"/>
    <property type="evidence" value="ECO:0007669"/>
    <property type="project" value="InterPro"/>
</dbReference>
<reference evidence="3 4" key="2">
    <citation type="submission" date="2018-11" db="EMBL/GenBank/DDBJ databases">
        <authorList>
            <consortium name="Pathogen Informatics"/>
        </authorList>
    </citation>
    <scope>NUCLEOTIDE SEQUENCE [LARGE SCALE GENOMIC DNA]</scope>
</reference>
<feature type="compositionally biased region" description="Polar residues" evidence="1">
    <location>
        <begin position="129"/>
        <end position="141"/>
    </location>
</feature>
<dbReference type="InterPro" id="IPR036513">
    <property type="entry name" value="STAS_dom_sf"/>
</dbReference>
<dbReference type="SUPFAM" id="SSF52091">
    <property type="entry name" value="SpoIIaa-like"/>
    <property type="match status" value="1"/>
</dbReference>
<evidence type="ECO:0000259" key="2">
    <source>
        <dbReference type="PROSITE" id="PS50801"/>
    </source>
</evidence>
<dbReference type="Gene3D" id="3.30.750.24">
    <property type="entry name" value="STAS domain"/>
    <property type="match status" value="1"/>
</dbReference>
<dbReference type="EMBL" id="UYRR01000570">
    <property type="protein sequence ID" value="VDK18021.1"/>
    <property type="molecule type" value="Genomic_DNA"/>
</dbReference>
<evidence type="ECO:0000313" key="3">
    <source>
        <dbReference type="EMBL" id="VDK18021.1"/>
    </source>
</evidence>
<feature type="compositionally biased region" description="Polar residues" evidence="1">
    <location>
        <begin position="26"/>
        <end position="38"/>
    </location>
</feature>
<feature type="region of interest" description="Disordered" evidence="1">
    <location>
        <begin position="126"/>
        <end position="145"/>
    </location>
</feature>
<dbReference type="InterPro" id="IPR002645">
    <property type="entry name" value="STAS_dom"/>
</dbReference>
<sequence>MYGFSQEYGTEHEIAEEEQLERGESNESNNKRSSTSNVGLAQRKPLKYEFSLVIDCSGFPYVDYLGLDTIKKMYTELSRDGIDVYLAEAREDLRKMFEQTDFYEVVDRTQLFTHLSDAVNASEEKRKQSSVVLPDSQQIEQQDSENDTKVVDVVASDEAIVDLKLQLAIGI</sequence>
<dbReference type="Proteomes" id="UP000267096">
    <property type="component" value="Unassembled WGS sequence"/>
</dbReference>
<dbReference type="Pfam" id="PF01740">
    <property type="entry name" value="STAS"/>
    <property type="match status" value="1"/>
</dbReference>
<protein>
    <submittedName>
        <fullName evidence="5">STAS domain-containing protein</fullName>
    </submittedName>
</protein>
<evidence type="ECO:0000256" key="1">
    <source>
        <dbReference type="SAM" id="MobiDB-lite"/>
    </source>
</evidence>
<gene>
    <name evidence="3" type="ORF">ASIM_LOCUS726</name>
</gene>
<dbReference type="GO" id="GO:0016020">
    <property type="term" value="C:membrane"/>
    <property type="evidence" value="ECO:0007669"/>
    <property type="project" value="InterPro"/>
</dbReference>
<organism evidence="5">
    <name type="scientific">Anisakis simplex</name>
    <name type="common">Herring worm</name>
    <dbReference type="NCBI Taxonomy" id="6269"/>
    <lineage>
        <taxon>Eukaryota</taxon>
        <taxon>Metazoa</taxon>
        <taxon>Ecdysozoa</taxon>
        <taxon>Nematoda</taxon>
        <taxon>Chromadorea</taxon>
        <taxon>Rhabditida</taxon>
        <taxon>Spirurina</taxon>
        <taxon>Ascaridomorpha</taxon>
        <taxon>Ascaridoidea</taxon>
        <taxon>Anisakidae</taxon>
        <taxon>Anisakis</taxon>
        <taxon>Anisakis simplex complex</taxon>
    </lineage>
</organism>
<dbReference type="WBParaSite" id="ASIM_0000082701-mRNA-1">
    <property type="protein sequence ID" value="ASIM_0000082701-mRNA-1"/>
    <property type="gene ID" value="ASIM_0000082701"/>
</dbReference>
<dbReference type="InterPro" id="IPR001902">
    <property type="entry name" value="SLC26A/SulP_fam"/>
</dbReference>
<keyword evidence="4" id="KW-1185">Reference proteome</keyword>
<evidence type="ECO:0000313" key="4">
    <source>
        <dbReference type="Proteomes" id="UP000267096"/>
    </source>
</evidence>
<name>A0A0M3IZZ3_ANISI</name>
<accession>A0A0M3IZZ3</accession>
<dbReference type="PROSITE" id="PS50801">
    <property type="entry name" value="STAS"/>
    <property type="match status" value="1"/>
</dbReference>
<dbReference type="PANTHER" id="PTHR11814">
    <property type="entry name" value="SULFATE TRANSPORTER"/>
    <property type="match status" value="1"/>
</dbReference>